<organism evidence="2 3">
    <name type="scientific">Phialocephala subalpina</name>
    <dbReference type="NCBI Taxonomy" id="576137"/>
    <lineage>
        <taxon>Eukaryota</taxon>
        <taxon>Fungi</taxon>
        <taxon>Dikarya</taxon>
        <taxon>Ascomycota</taxon>
        <taxon>Pezizomycotina</taxon>
        <taxon>Leotiomycetes</taxon>
        <taxon>Helotiales</taxon>
        <taxon>Mollisiaceae</taxon>
        <taxon>Phialocephala</taxon>
        <taxon>Phialocephala fortinii species complex</taxon>
    </lineage>
</organism>
<feature type="region of interest" description="Disordered" evidence="1">
    <location>
        <begin position="90"/>
        <end position="143"/>
    </location>
</feature>
<evidence type="ECO:0000313" key="2">
    <source>
        <dbReference type="EMBL" id="CZR53689.1"/>
    </source>
</evidence>
<dbReference type="OrthoDB" id="5403747at2759"/>
<proteinExistence type="predicted"/>
<dbReference type="Proteomes" id="UP000184330">
    <property type="component" value="Unassembled WGS sequence"/>
</dbReference>
<reference evidence="2 3" key="1">
    <citation type="submission" date="2016-03" db="EMBL/GenBank/DDBJ databases">
        <authorList>
            <person name="Ploux O."/>
        </authorList>
    </citation>
    <scope>NUCLEOTIDE SEQUENCE [LARGE SCALE GENOMIC DNA]</scope>
    <source>
        <strain evidence="2 3">UAMH 11012</strain>
    </source>
</reference>
<evidence type="ECO:0000313" key="3">
    <source>
        <dbReference type="Proteomes" id="UP000184330"/>
    </source>
</evidence>
<gene>
    <name evidence="2" type="ORF">PAC_03569</name>
</gene>
<evidence type="ECO:0000256" key="1">
    <source>
        <dbReference type="SAM" id="MobiDB-lite"/>
    </source>
</evidence>
<keyword evidence="3" id="KW-1185">Reference proteome</keyword>
<name>A0A1L7WLN7_9HELO</name>
<dbReference type="EMBL" id="FJOG01000004">
    <property type="protein sequence ID" value="CZR53689.1"/>
    <property type="molecule type" value="Genomic_DNA"/>
</dbReference>
<protein>
    <submittedName>
        <fullName evidence="2">Uncharacterized protein</fullName>
    </submittedName>
</protein>
<dbReference type="AlphaFoldDB" id="A0A1L7WLN7"/>
<accession>A0A1L7WLN7</accession>
<sequence>MPPQDQTKQAKFSEVETQFLLAYIRNLTSTPQVSYTLLKAHCIFTSKMYVDIYVYFQVNWDAVAKERGYDKVSSAQKYFSKLRIKHGINMQTEGKQPISPQKRRVGNTPKRAAREVKKSKVAGSDGSPAPTDDFDSGTEEDEF</sequence>
<feature type="compositionally biased region" description="Acidic residues" evidence="1">
    <location>
        <begin position="132"/>
        <end position="143"/>
    </location>
</feature>